<sequence length="77" mass="9027">MAEKSKNRLNAYQVAVRKQQTSGPKQPQKTTNPFKNFANIYTFVFFAYVVFKSACVIAVNLSRRCFKIFTNFDFIRF</sequence>
<dbReference type="EMBL" id="AZBU02000003">
    <property type="protein sequence ID" value="TKR88202.1"/>
    <property type="molecule type" value="Genomic_DNA"/>
</dbReference>
<gene>
    <name evidence="2" type="ORF">L596_012483</name>
</gene>
<feature type="transmembrane region" description="Helical" evidence="1">
    <location>
        <begin position="40"/>
        <end position="61"/>
    </location>
</feature>
<keyword evidence="1" id="KW-0472">Membrane</keyword>
<keyword evidence="1" id="KW-0812">Transmembrane</keyword>
<dbReference type="Proteomes" id="UP000298663">
    <property type="component" value="Unassembled WGS sequence"/>
</dbReference>
<protein>
    <submittedName>
        <fullName evidence="2">Uncharacterized protein</fullName>
    </submittedName>
</protein>
<keyword evidence="3" id="KW-1185">Reference proteome</keyword>
<reference evidence="2 3" key="1">
    <citation type="journal article" date="2015" name="Genome Biol.">
        <title>Comparative genomics of Steinernema reveals deeply conserved gene regulatory networks.</title>
        <authorList>
            <person name="Dillman A.R."/>
            <person name="Macchietto M."/>
            <person name="Porter C.F."/>
            <person name="Rogers A."/>
            <person name="Williams B."/>
            <person name="Antoshechkin I."/>
            <person name="Lee M.M."/>
            <person name="Goodwin Z."/>
            <person name="Lu X."/>
            <person name="Lewis E.E."/>
            <person name="Goodrich-Blair H."/>
            <person name="Stock S.P."/>
            <person name="Adams B.J."/>
            <person name="Sternberg P.W."/>
            <person name="Mortazavi A."/>
        </authorList>
    </citation>
    <scope>NUCLEOTIDE SEQUENCE [LARGE SCALE GENOMIC DNA]</scope>
    <source>
        <strain evidence="2 3">ALL</strain>
    </source>
</reference>
<accession>A0A4U5NXJ1</accession>
<dbReference type="AlphaFoldDB" id="A0A4U5NXJ1"/>
<evidence type="ECO:0000256" key="1">
    <source>
        <dbReference type="SAM" id="Phobius"/>
    </source>
</evidence>
<evidence type="ECO:0000313" key="3">
    <source>
        <dbReference type="Proteomes" id="UP000298663"/>
    </source>
</evidence>
<organism evidence="2 3">
    <name type="scientific">Steinernema carpocapsae</name>
    <name type="common">Entomopathogenic nematode</name>
    <dbReference type="NCBI Taxonomy" id="34508"/>
    <lineage>
        <taxon>Eukaryota</taxon>
        <taxon>Metazoa</taxon>
        <taxon>Ecdysozoa</taxon>
        <taxon>Nematoda</taxon>
        <taxon>Chromadorea</taxon>
        <taxon>Rhabditida</taxon>
        <taxon>Tylenchina</taxon>
        <taxon>Panagrolaimomorpha</taxon>
        <taxon>Strongyloidoidea</taxon>
        <taxon>Steinernematidae</taxon>
        <taxon>Steinernema</taxon>
    </lineage>
</organism>
<proteinExistence type="predicted"/>
<evidence type="ECO:0000313" key="2">
    <source>
        <dbReference type="EMBL" id="TKR88202.1"/>
    </source>
</evidence>
<comment type="caution">
    <text evidence="2">The sequence shown here is derived from an EMBL/GenBank/DDBJ whole genome shotgun (WGS) entry which is preliminary data.</text>
</comment>
<reference evidence="2 3" key="2">
    <citation type="journal article" date="2019" name="G3 (Bethesda)">
        <title>Hybrid Assembly of the Genome of the Entomopathogenic Nematode Steinernema carpocapsae Identifies the X-Chromosome.</title>
        <authorList>
            <person name="Serra L."/>
            <person name="Macchietto M."/>
            <person name="Macias-Munoz A."/>
            <person name="McGill C.J."/>
            <person name="Rodriguez I.M."/>
            <person name="Rodriguez B."/>
            <person name="Murad R."/>
            <person name="Mortazavi A."/>
        </authorList>
    </citation>
    <scope>NUCLEOTIDE SEQUENCE [LARGE SCALE GENOMIC DNA]</scope>
    <source>
        <strain evidence="2 3">ALL</strain>
    </source>
</reference>
<name>A0A4U5NXJ1_STECR</name>
<keyword evidence="1" id="KW-1133">Transmembrane helix</keyword>